<keyword evidence="2" id="KW-1185">Reference proteome</keyword>
<evidence type="ECO:0000313" key="1">
    <source>
        <dbReference type="EMBL" id="EFV80333.1"/>
    </source>
</evidence>
<accession>A0ABN0CAN1</accession>
<dbReference type="EMBL" id="ACRG01000010">
    <property type="protein sequence ID" value="EFV80333.1"/>
    <property type="molecule type" value="Genomic_DNA"/>
</dbReference>
<reference evidence="1 2" key="1">
    <citation type="submission" date="2010-12" db="EMBL/GenBank/DDBJ databases">
        <title>The Genome Sequence of Neisseria mucosa strain C102.</title>
        <authorList>
            <consortium name="The Broad Institute Genome Sequencing Platform"/>
            <person name="Earl A."/>
            <person name="Ward D."/>
            <person name="Feldgarden M."/>
            <person name="Gevers D."/>
            <person name="Sibley C.D."/>
            <person name="Field T.R."/>
            <person name="Grinwis M."/>
            <person name="Eshaghurshan C.S."/>
            <person name="Surette M."/>
            <person name="Young S.K."/>
            <person name="Zeng Q."/>
            <person name="Gargeya S."/>
            <person name="Fitzgerald M."/>
            <person name="Haas B."/>
            <person name="Abouelleil A."/>
            <person name="Alvarado L."/>
            <person name="Arachchi H.M."/>
            <person name="Berlin A."/>
            <person name="Brown A."/>
            <person name="Chapman S.B."/>
            <person name="Chen Z."/>
            <person name="Dunbar C."/>
            <person name="Freedman E."/>
            <person name="Gearin G."/>
            <person name="Gellesch M."/>
            <person name="Goldberg J."/>
            <person name="Griggs A."/>
            <person name="Gujja S."/>
            <person name="Heilman E."/>
            <person name="Heiman D."/>
            <person name="Howarth C."/>
            <person name="Larson L."/>
            <person name="Lui A."/>
            <person name="MacDonald P.J.P."/>
            <person name="Mehta T."/>
            <person name="Montmayeur A."/>
            <person name="Murphy C."/>
            <person name="Neiman D."/>
            <person name="Pearson M."/>
            <person name="Priest M."/>
            <person name="Roberts A."/>
            <person name="Saif S."/>
            <person name="Shea T."/>
            <person name="Shenoy N."/>
            <person name="Sisk P."/>
            <person name="Stolte C."/>
            <person name="Sykes S."/>
            <person name="White J."/>
            <person name="Yandava C."/>
            <person name="Nusbaum C."/>
            <person name="Birren B."/>
        </authorList>
    </citation>
    <scope>NUCLEOTIDE SEQUENCE [LARGE SCALE GENOMIC DNA]</scope>
    <source>
        <strain evidence="1 2">C102</strain>
    </source>
</reference>
<organism evidence="1 2">
    <name type="scientific">Neisseria mucosa C102</name>
    <dbReference type="NCBI Taxonomy" id="435832"/>
    <lineage>
        <taxon>Bacteria</taxon>
        <taxon>Pseudomonadati</taxon>
        <taxon>Pseudomonadota</taxon>
        <taxon>Betaproteobacteria</taxon>
        <taxon>Neisseriales</taxon>
        <taxon>Neisseriaceae</taxon>
        <taxon>Neisseria</taxon>
    </lineage>
</organism>
<sequence>MRATPWILASGPPTRGHFFTFLFCVRTDRIKTKHPPQIKQQTAFSQRSGRLKPALEYYSFHISDGLFNRPLQSLAQAPLTDGNQLLYNQTHRHPYKGATP</sequence>
<evidence type="ECO:0000313" key="2">
    <source>
        <dbReference type="Proteomes" id="UP000003612"/>
    </source>
</evidence>
<dbReference type="Proteomes" id="UP000003612">
    <property type="component" value="Unassembled WGS sequence"/>
</dbReference>
<name>A0ABN0CAN1_NEIMU</name>
<proteinExistence type="predicted"/>
<gene>
    <name evidence="1" type="ORF">HMPREF0604_01472</name>
</gene>
<comment type="caution">
    <text evidence="1">The sequence shown here is derived from an EMBL/GenBank/DDBJ whole genome shotgun (WGS) entry which is preliminary data.</text>
</comment>
<protein>
    <submittedName>
        <fullName evidence="1">Uncharacterized protein</fullName>
    </submittedName>
</protein>